<dbReference type="CDD" id="cd00293">
    <property type="entry name" value="USP-like"/>
    <property type="match status" value="2"/>
</dbReference>
<sequence>MMRILVATDLSERSNRALRRAAMLASERRDDLIAVHVVDDDQPARMVELECREAAAVIEDAFDALDLPDTVTAKILIETGDAFDGVLRAAASQQADLVVMGSHRRRMLADVFVGTTAERVIRHGTRPVLMVNREPEGPYLNVLATTDLSEASVVAFRAARRLGLTDGPHVGLFYAFDPAAKGLVTLSSGSGTATRDYVEDVRSHLRREVHAWIKQNALPVPTSLTLAEGPAPAEIVAEADRGGWELVVVGTHARSVVPRLLHGSVAEYVLRHAARDVLAVPPAALAKAA</sequence>
<evidence type="ECO:0000259" key="4">
    <source>
        <dbReference type="Pfam" id="PF00582"/>
    </source>
</evidence>
<keyword evidence="7" id="KW-1185">Reference proteome</keyword>
<keyword evidence="3" id="KW-0067">ATP-binding</keyword>
<dbReference type="InterPro" id="IPR006016">
    <property type="entry name" value="UspA"/>
</dbReference>
<evidence type="ECO:0000256" key="1">
    <source>
        <dbReference type="ARBA" id="ARBA00008791"/>
    </source>
</evidence>
<dbReference type="Gene3D" id="3.40.50.620">
    <property type="entry name" value="HUPs"/>
    <property type="match status" value="2"/>
</dbReference>
<evidence type="ECO:0000256" key="2">
    <source>
        <dbReference type="ARBA" id="ARBA00022741"/>
    </source>
</evidence>
<dbReference type="PRINTS" id="PR01438">
    <property type="entry name" value="UNVRSLSTRESS"/>
</dbReference>
<dbReference type="KEGG" id="bvr:BVIR_779"/>
<dbReference type="RefSeq" id="WP_169788575.1">
    <property type="nucleotide sequence ID" value="NZ_AP014854.2"/>
</dbReference>
<dbReference type="GO" id="GO:0005524">
    <property type="term" value="F:ATP binding"/>
    <property type="evidence" value="ECO:0007669"/>
    <property type="project" value="UniProtKB-KW"/>
</dbReference>
<evidence type="ECO:0000313" key="5">
    <source>
        <dbReference type="EMBL" id="BAR98139.1"/>
    </source>
</evidence>
<keyword evidence="2" id="KW-0547">Nucleotide-binding</keyword>
<dbReference type="EMBL" id="LN907867">
    <property type="protein sequence ID" value="CUU41236.1"/>
    <property type="molecule type" value="Genomic_DNA"/>
</dbReference>
<evidence type="ECO:0000313" key="7">
    <source>
        <dbReference type="Proteomes" id="UP000065734"/>
    </source>
</evidence>
<reference evidence="5" key="1">
    <citation type="journal article" date="2015" name="Genome Announc.">
        <title>Complete Genome Sequence of the Bacteriochlorophyll b-Producing Photosynthetic Bacterium Blastochloris viridis.</title>
        <authorList>
            <person name="Tsukatani Y."/>
            <person name="Hirose Y."/>
            <person name="Harada J."/>
            <person name="Misawa N."/>
            <person name="Mori K."/>
            <person name="Inoue K."/>
            <person name="Tamiaki H."/>
        </authorList>
    </citation>
    <scope>NUCLEOTIDE SEQUENCE [LARGE SCALE GENOMIC DNA]</scope>
    <source>
        <strain evidence="5">DSM 133</strain>
    </source>
</reference>
<dbReference type="SUPFAM" id="SSF52402">
    <property type="entry name" value="Adenine nucleotide alpha hydrolases-like"/>
    <property type="match status" value="2"/>
</dbReference>
<dbReference type="InterPro" id="IPR014729">
    <property type="entry name" value="Rossmann-like_a/b/a_fold"/>
</dbReference>
<feature type="domain" description="UspA" evidence="4">
    <location>
        <begin position="139"/>
        <end position="281"/>
    </location>
</feature>
<proteinExistence type="inferred from homology"/>
<dbReference type="STRING" id="1079.BVIR_779"/>
<name>A0A0H5BAP0_BLAVI</name>
<dbReference type="Proteomes" id="UP000065734">
    <property type="component" value="Chromosome I"/>
</dbReference>
<feature type="domain" description="UspA" evidence="4">
    <location>
        <begin position="2"/>
        <end position="131"/>
    </location>
</feature>
<organism evidence="6 7">
    <name type="scientific">Blastochloris viridis</name>
    <name type="common">Rhodopseudomonas viridis</name>
    <dbReference type="NCBI Taxonomy" id="1079"/>
    <lineage>
        <taxon>Bacteria</taxon>
        <taxon>Pseudomonadati</taxon>
        <taxon>Pseudomonadota</taxon>
        <taxon>Alphaproteobacteria</taxon>
        <taxon>Hyphomicrobiales</taxon>
        <taxon>Blastochloridaceae</taxon>
        <taxon>Blastochloris</taxon>
    </lineage>
</organism>
<reference evidence="6" key="2">
    <citation type="submission" date="2015-11" db="EMBL/GenBank/DDBJ databases">
        <authorList>
            <person name="Zhang Y."/>
            <person name="Guo Z."/>
        </authorList>
    </citation>
    <scope>NUCLEOTIDE SEQUENCE</scope>
    <source>
        <strain evidence="6">1</strain>
    </source>
</reference>
<dbReference type="AlphaFoldDB" id="A0A0H5BAP0"/>
<dbReference type="EMBL" id="AP014854">
    <property type="protein sequence ID" value="BAR98139.1"/>
    <property type="molecule type" value="Genomic_DNA"/>
</dbReference>
<dbReference type="InterPro" id="IPR006015">
    <property type="entry name" value="Universal_stress_UspA"/>
</dbReference>
<reference evidence="7" key="3">
    <citation type="journal article" date="2016" name="Genome Announc.">
        <title>Revised genome sequence of the purple photosynthetic bacterium Blastochloris viridis.</title>
        <authorList>
            <person name="Liu L.N."/>
            <person name="Faulkner M."/>
            <person name="Liu X."/>
            <person name="Huang F."/>
            <person name="Darby A.C."/>
            <person name="Hall N."/>
        </authorList>
    </citation>
    <scope>NUCLEOTIDE SEQUENCE [LARGE SCALE GENOMIC DNA]</scope>
    <source>
        <strain evidence="7">ATCC 19567 / DSM 133 / F</strain>
    </source>
</reference>
<protein>
    <submittedName>
        <fullName evidence="5 6">Universal stress protein</fullName>
    </submittedName>
</protein>
<accession>A0A0H5BAP0</accession>
<dbReference type="PANTHER" id="PTHR46268:SF27">
    <property type="entry name" value="UNIVERSAL STRESS PROTEIN RV2623"/>
    <property type="match status" value="1"/>
</dbReference>
<comment type="similarity">
    <text evidence="1">Belongs to the universal stress protein A family.</text>
</comment>
<dbReference type="PANTHER" id="PTHR46268">
    <property type="entry name" value="STRESS RESPONSE PROTEIN NHAX"/>
    <property type="match status" value="1"/>
</dbReference>
<dbReference type="Pfam" id="PF00582">
    <property type="entry name" value="Usp"/>
    <property type="match status" value="2"/>
</dbReference>
<evidence type="ECO:0000256" key="3">
    <source>
        <dbReference type="ARBA" id="ARBA00022840"/>
    </source>
</evidence>
<evidence type="ECO:0000313" key="6">
    <source>
        <dbReference type="EMBL" id="CUU41236.1"/>
    </source>
</evidence>
<gene>
    <name evidence="5" type="ORF">BV133_546</name>
    <name evidence="6" type="ORF">BVIRIDIS_02240</name>
</gene>